<dbReference type="InterPro" id="IPR003593">
    <property type="entry name" value="AAA+_ATPase"/>
</dbReference>
<evidence type="ECO:0000256" key="3">
    <source>
        <dbReference type="ARBA" id="ARBA00022840"/>
    </source>
</evidence>
<evidence type="ECO:0000256" key="2">
    <source>
        <dbReference type="ARBA" id="ARBA00022741"/>
    </source>
</evidence>
<evidence type="ECO:0000313" key="9">
    <source>
        <dbReference type="Proteomes" id="UP001235939"/>
    </source>
</evidence>
<dbReference type="Gene3D" id="3.40.50.300">
    <property type="entry name" value="P-loop containing nucleotide triphosphate hydrolases"/>
    <property type="match status" value="1"/>
</dbReference>
<protein>
    <recommendedName>
        <fullName evidence="7">ABC transporter domain-containing protein</fullName>
    </recommendedName>
</protein>
<evidence type="ECO:0000256" key="4">
    <source>
        <dbReference type="ARBA" id="ARBA00022989"/>
    </source>
</evidence>
<dbReference type="Gene3D" id="1.20.1560.10">
    <property type="entry name" value="ABC transporter type 1, transmembrane domain"/>
    <property type="match status" value="1"/>
</dbReference>
<dbReference type="PROSITE" id="PS00211">
    <property type="entry name" value="ABC_TRANSPORTER_1"/>
    <property type="match status" value="1"/>
</dbReference>
<dbReference type="CDD" id="cd03250">
    <property type="entry name" value="ABCC_MRP_domain1"/>
    <property type="match status" value="1"/>
</dbReference>
<organism evidence="8 9">
    <name type="scientific">Cordylochernes scorpioides</name>
    <dbReference type="NCBI Taxonomy" id="51811"/>
    <lineage>
        <taxon>Eukaryota</taxon>
        <taxon>Metazoa</taxon>
        <taxon>Ecdysozoa</taxon>
        <taxon>Arthropoda</taxon>
        <taxon>Chelicerata</taxon>
        <taxon>Arachnida</taxon>
        <taxon>Pseudoscorpiones</taxon>
        <taxon>Cheliferoidea</taxon>
        <taxon>Chernetidae</taxon>
        <taxon>Cordylochernes</taxon>
    </lineage>
</organism>
<evidence type="ECO:0000259" key="7">
    <source>
        <dbReference type="PROSITE" id="PS50893"/>
    </source>
</evidence>
<evidence type="ECO:0000256" key="1">
    <source>
        <dbReference type="ARBA" id="ARBA00022692"/>
    </source>
</evidence>
<evidence type="ECO:0000256" key="5">
    <source>
        <dbReference type="ARBA" id="ARBA00023136"/>
    </source>
</evidence>
<dbReference type="EMBL" id="CP092872">
    <property type="protein sequence ID" value="UYV72644.1"/>
    <property type="molecule type" value="Genomic_DNA"/>
</dbReference>
<keyword evidence="4 6" id="KW-1133">Transmembrane helix</keyword>
<accession>A0ABY6KUU6</accession>
<dbReference type="PROSITE" id="PS50893">
    <property type="entry name" value="ABC_TRANSPORTER_2"/>
    <property type="match status" value="1"/>
</dbReference>
<reference evidence="8 9" key="1">
    <citation type="submission" date="2022-01" db="EMBL/GenBank/DDBJ databases">
        <title>A chromosomal length assembly of Cordylochernes scorpioides.</title>
        <authorList>
            <person name="Zeh D."/>
            <person name="Zeh J."/>
        </authorList>
    </citation>
    <scope>NUCLEOTIDE SEQUENCE [LARGE SCALE GENOMIC DNA]</scope>
    <source>
        <strain evidence="8">IN4F17</strain>
        <tissue evidence="8">Whole Body</tissue>
    </source>
</reference>
<feature type="transmembrane region" description="Helical" evidence="6">
    <location>
        <begin position="12"/>
        <end position="33"/>
    </location>
</feature>
<dbReference type="PANTHER" id="PTHR24223">
    <property type="entry name" value="ATP-BINDING CASSETTE SUB-FAMILY C"/>
    <property type="match status" value="1"/>
</dbReference>
<feature type="domain" description="ABC transporter" evidence="7">
    <location>
        <begin position="119"/>
        <end position="322"/>
    </location>
</feature>
<dbReference type="InterPro" id="IPR050173">
    <property type="entry name" value="ABC_transporter_C-like"/>
</dbReference>
<sequence>MSVDTEELFNFVNYAPMLICLPVLAIALFIAIWQFLGPSCLFSIGIIACSSPLTYWAARKWDKLFVSPPIFSCTISVVWCDQAKQMEAKDKRLRIMSDILNGIKLYSGPTPGVATGQAITFRDVSMTWSRDDEPVLRDINLSVPQGSLVAVVGATGSGKSALLSAILGELYKVKGSINTMHHKYVSLVLQPPTCVCAQSPIAYVPQQAWIQNATLRNNILYTAEFNERFYQKVLKSCSLTSDLEILPGGDLAEIGEKGINLSGGQKQRVSLARAVYQDMDLYLLDDPLSAVDAHVATHLFDHVIGPRGMLANKVRYFIALIMAHFHS</sequence>
<dbReference type="InterPro" id="IPR027417">
    <property type="entry name" value="P-loop_NTPase"/>
</dbReference>
<keyword evidence="3" id="KW-0067">ATP-binding</keyword>
<dbReference type="Proteomes" id="UP001235939">
    <property type="component" value="Chromosome 10"/>
</dbReference>
<dbReference type="InterPro" id="IPR003439">
    <property type="entry name" value="ABC_transporter-like_ATP-bd"/>
</dbReference>
<keyword evidence="2" id="KW-0547">Nucleotide-binding</keyword>
<dbReference type="SMART" id="SM00382">
    <property type="entry name" value="AAA"/>
    <property type="match status" value="1"/>
</dbReference>
<name>A0ABY6KUU6_9ARAC</name>
<dbReference type="SUPFAM" id="SSF52540">
    <property type="entry name" value="P-loop containing nucleoside triphosphate hydrolases"/>
    <property type="match status" value="1"/>
</dbReference>
<keyword evidence="1 6" id="KW-0812">Transmembrane</keyword>
<dbReference type="InterPro" id="IPR036640">
    <property type="entry name" value="ABC1_TM_sf"/>
</dbReference>
<dbReference type="Pfam" id="PF00005">
    <property type="entry name" value="ABC_tran"/>
    <property type="match status" value="1"/>
</dbReference>
<evidence type="ECO:0000313" key="8">
    <source>
        <dbReference type="EMBL" id="UYV72644.1"/>
    </source>
</evidence>
<dbReference type="InterPro" id="IPR017871">
    <property type="entry name" value="ABC_transporter-like_CS"/>
</dbReference>
<keyword evidence="5 6" id="KW-0472">Membrane</keyword>
<evidence type="ECO:0000256" key="6">
    <source>
        <dbReference type="SAM" id="Phobius"/>
    </source>
</evidence>
<keyword evidence="9" id="KW-1185">Reference proteome</keyword>
<proteinExistence type="predicted"/>
<gene>
    <name evidence="8" type="ORF">LAZ67_10000151</name>
</gene>